<feature type="compositionally biased region" description="Low complexity" evidence="1">
    <location>
        <begin position="426"/>
        <end position="435"/>
    </location>
</feature>
<dbReference type="EMBL" id="CP014503">
    <property type="protein sequence ID" value="ANB15003.1"/>
    <property type="molecule type" value="Genomic_DNA"/>
</dbReference>
<feature type="compositionally biased region" description="Low complexity" evidence="1">
    <location>
        <begin position="355"/>
        <end position="374"/>
    </location>
</feature>
<dbReference type="RefSeq" id="XP_018737480.1">
    <property type="nucleotide sequence ID" value="XM_018879577.1"/>
</dbReference>
<dbReference type="AlphaFoldDB" id="A0A167F9Q6"/>
<feature type="compositionally biased region" description="Pro residues" evidence="1">
    <location>
        <begin position="211"/>
        <end position="221"/>
    </location>
</feature>
<feature type="compositionally biased region" description="Low complexity" evidence="1">
    <location>
        <begin position="304"/>
        <end position="318"/>
    </location>
</feature>
<feature type="compositionally biased region" description="Basic and acidic residues" evidence="1">
    <location>
        <begin position="548"/>
        <end position="557"/>
    </location>
</feature>
<feature type="compositionally biased region" description="Polar residues" evidence="1">
    <location>
        <begin position="1"/>
        <end position="19"/>
    </location>
</feature>
<keyword evidence="3" id="KW-1185">Reference proteome</keyword>
<feature type="compositionally biased region" description="Polar residues" evidence="1">
    <location>
        <begin position="623"/>
        <end position="633"/>
    </location>
</feature>
<feature type="region of interest" description="Disordered" evidence="1">
    <location>
        <begin position="548"/>
        <end position="584"/>
    </location>
</feature>
<feature type="compositionally biased region" description="Low complexity" evidence="1">
    <location>
        <begin position="20"/>
        <end position="60"/>
    </location>
</feature>
<feature type="region of interest" description="Disordered" evidence="1">
    <location>
        <begin position="426"/>
        <end position="461"/>
    </location>
</feature>
<dbReference type="PANTHER" id="PTHR12751:SF18">
    <property type="entry name" value="PHOSPHATASE AND ACTIN REGULATOR 1"/>
    <property type="match status" value="1"/>
</dbReference>
<feature type="compositionally biased region" description="Acidic residues" evidence="1">
    <location>
        <begin position="446"/>
        <end position="458"/>
    </location>
</feature>
<feature type="compositionally biased region" description="Low complexity" evidence="1">
    <location>
        <begin position="490"/>
        <end position="499"/>
    </location>
</feature>
<gene>
    <name evidence="2" type="primary">BNI4</name>
    <name evidence="2" type="ORF">AWJ20_2622</name>
</gene>
<feature type="compositionally biased region" description="Polar residues" evidence="1">
    <location>
        <begin position="197"/>
        <end position="207"/>
    </location>
</feature>
<sequence>MRSSSEQSVLTYQNAHRLSQQQQQQVQQQLPPQLVLPSDIRRSSMASSRSVSSPAISYSAVNGSPGGRSPLHSRTSSQSSFSKVNSVSSNVSPNTSTSALVSGSSGAPQSILKKSKSFQPESDSTSANTSSRNSYFHASSNSTSGGSSALRGPRLSSVPAPPVSNPNGQGSIVSSSARQTSSSAKTGPPIRDIRVSAKSQGQIQPSYTAAPPAPPPASPPPREPEIEESTSSNKFGSKLKRALFGGRSKSSDKLTSSASSINFGRESSGHANTASSASSVRSFSISHMSSLPVPGRKPVDSDTRSMFSMRSTSSTTSTLRKIGSSTRSLFRRSKDSIKSEQGSSSTQTIPRPPVSSFSAQAAPNSAAGPATSSPTRSVASAVPAPQLTSTSLGIKPLSAATASAIVTATVVQAEHVNVNNKMAASSSLSSIQNSSEFKPITSQDKEGEEDDEEYEELFDSPIKRAILRTQDSFTADEPPPSMFGSIIVTPSSPSEESSPANGYESENIPSLTSSTESPGESDDVEITAGDTVFPKTLDLLNVANIRSSLERTKSLERRRSKRSVRNGKDGTPNIDEKADETGIPNATEIHVAETDANTIIAAPTDAPAPRSILKSSASSIDSVQLTPDLSSNGKAGESFEPLPLHATNEPESTAAFDPSPLRLGETPSFDTSFDTSQLNNFGFNNTPSKPNGEHDDLLNFSSEPVLALDFDFDQKSGKVTRSQSPSVASSPSTTPSNKQQQNTPTQVKKLPTPPPQSASQDVHKRPLSVANPAFDININNAVINNKNIPHSHYRNLSSPPVSMHHGLPSPGYQQPQTMYHPLYQQRKSYHGRNSSYGSNVSASSYFRQSMDSAASASSSNLSSKSNVNTVSFSSRIVIYDTYGRSDYDRRPEIATCNRLTPLLAQQIKEELNNFKSEMEIHADSKIFTHFF</sequence>
<feature type="compositionally biased region" description="Polar residues" evidence="1">
    <location>
        <begin position="507"/>
        <end position="518"/>
    </location>
</feature>
<organism evidence="2 3">
    <name type="scientific">Sugiyamaella lignohabitans</name>
    <dbReference type="NCBI Taxonomy" id="796027"/>
    <lineage>
        <taxon>Eukaryota</taxon>
        <taxon>Fungi</taxon>
        <taxon>Dikarya</taxon>
        <taxon>Ascomycota</taxon>
        <taxon>Saccharomycotina</taxon>
        <taxon>Dipodascomycetes</taxon>
        <taxon>Dipodascales</taxon>
        <taxon>Trichomonascaceae</taxon>
        <taxon>Sugiyamaella</taxon>
    </lineage>
</organism>
<feature type="compositionally biased region" description="Low complexity" evidence="1">
    <location>
        <begin position="720"/>
        <end position="736"/>
    </location>
</feature>
<evidence type="ECO:0000256" key="1">
    <source>
        <dbReference type="SAM" id="MobiDB-lite"/>
    </source>
</evidence>
<feature type="region of interest" description="Disordered" evidence="1">
    <location>
        <begin position="473"/>
        <end position="525"/>
    </location>
</feature>
<evidence type="ECO:0000313" key="2">
    <source>
        <dbReference type="EMBL" id="ANB15003.1"/>
    </source>
</evidence>
<feature type="region of interest" description="Disordered" evidence="1">
    <location>
        <begin position="603"/>
        <end position="698"/>
    </location>
</feature>
<dbReference type="GO" id="GO:0003779">
    <property type="term" value="F:actin binding"/>
    <property type="evidence" value="ECO:0007669"/>
    <property type="project" value="TreeGrafter"/>
</dbReference>
<evidence type="ECO:0000313" key="3">
    <source>
        <dbReference type="Proteomes" id="UP000189580"/>
    </source>
</evidence>
<feature type="compositionally biased region" description="Low complexity" evidence="1">
    <location>
        <begin position="75"/>
        <end position="98"/>
    </location>
</feature>
<proteinExistence type="predicted"/>
<accession>A0A167F9Q6</accession>
<feature type="region of interest" description="Disordered" evidence="1">
    <location>
        <begin position="288"/>
        <end position="385"/>
    </location>
</feature>
<dbReference type="GeneID" id="30034554"/>
<dbReference type="Proteomes" id="UP000189580">
    <property type="component" value="Chromosome b"/>
</dbReference>
<feature type="compositionally biased region" description="Polar residues" evidence="1">
    <location>
        <begin position="339"/>
        <end position="349"/>
    </location>
</feature>
<feature type="compositionally biased region" description="Low complexity" evidence="1">
    <location>
        <begin position="603"/>
        <end position="622"/>
    </location>
</feature>
<feature type="region of interest" description="Disordered" evidence="1">
    <location>
        <begin position="1"/>
        <end position="275"/>
    </location>
</feature>
<dbReference type="KEGG" id="slb:AWJ20_2622"/>
<feature type="compositionally biased region" description="Polar residues" evidence="1">
    <location>
        <begin position="737"/>
        <end position="746"/>
    </location>
</feature>
<dbReference type="OrthoDB" id="5563016at2759"/>
<dbReference type="GO" id="GO:0030036">
    <property type="term" value="P:actin cytoskeleton organization"/>
    <property type="evidence" value="ECO:0007669"/>
    <property type="project" value="TreeGrafter"/>
</dbReference>
<reference evidence="2 3" key="1">
    <citation type="submission" date="2016-02" db="EMBL/GenBank/DDBJ databases">
        <title>Complete genome sequence and transcriptome regulation of the pentose utilising yeast Sugiyamaella lignohabitans.</title>
        <authorList>
            <person name="Bellasio M."/>
            <person name="Peymann A."/>
            <person name="Valli M."/>
            <person name="Sipitzky M."/>
            <person name="Graf A."/>
            <person name="Sauer M."/>
            <person name="Marx H."/>
            <person name="Mattanovich D."/>
        </authorList>
    </citation>
    <scope>NUCLEOTIDE SEQUENCE [LARGE SCALE GENOMIC DNA]</scope>
    <source>
        <strain evidence="2 3">CBS 10342</strain>
    </source>
</reference>
<feature type="compositionally biased region" description="Polar residues" evidence="1">
    <location>
        <begin position="99"/>
        <end position="108"/>
    </location>
</feature>
<name>A0A167F9Q6_9ASCO</name>
<feature type="compositionally biased region" description="Low complexity" evidence="1">
    <location>
        <begin position="165"/>
        <end position="183"/>
    </location>
</feature>
<feature type="compositionally biased region" description="Polar residues" evidence="1">
    <location>
        <begin position="117"/>
        <end position="138"/>
    </location>
</feature>
<feature type="compositionally biased region" description="Low complexity" evidence="1">
    <location>
        <begin position="139"/>
        <end position="148"/>
    </location>
</feature>
<feature type="region of interest" description="Disordered" evidence="1">
    <location>
        <begin position="716"/>
        <end position="763"/>
    </location>
</feature>
<protein>
    <submittedName>
        <fullName evidence="2">Bni4p</fullName>
    </submittedName>
</protein>
<feature type="compositionally biased region" description="Polar residues" evidence="1">
    <location>
        <begin position="668"/>
        <end position="689"/>
    </location>
</feature>
<dbReference type="PANTHER" id="PTHR12751">
    <property type="entry name" value="PHOSPHATASE AND ACTIN REGULATOR PHACTR"/>
    <property type="match status" value="1"/>
</dbReference>